<comment type="caution">
    <text evidence="4">The sequence shown here is derived from an EMBL/GenBank/DDBJ whole genome shotgun (WGS) entry which is preliminary data.</text>
</comment>
<dbReference type="Pfam" id="PF00076">
    <property type="entry name" value="RRM_1"/>
    <property type="match status" value="2"/>
</dbReference>
<dbReference type="SMART" id="SM00360">
    <property type="entry name" value="RRM"/>
    <property type="match status" value="2"/>
</dbReference>
<sequence length="376" mass="38243">MAEEDDAAARAKDAANLDAAAKAALASLQGANFSGRGEDGGIQQRPAPQAPGGSEKQDRLFVSKVPQSLGQAELRAHFAQFGDLTDVYLPSAPGSGGHKGICFVSFADASGIQKAIAHGVHEVQGSPISVDIAAPRAPPPSTVTASVQSGCRVFLTKVTADVMRADLQAYFCRFGELSDCYVPPGNKGIAFVSFKDPSTASSVVAHQQHEVKPGVVLIAAPAFDRPQPGSKGGGKGGYGCCGGGCNAFSGACDGCDPAGNFGGYGGGSSCSGCGFSDGTSMGFQQNGFPQAGCANQQSFGAPACGASLQGFPQGFGSLGGFMPQGGCGMGQFQANQLVPPQGMGFANWGVQQPMDQATYGAFQQPQMQMMQRPGPY</sequence>
<evidence type="ECO:0000313" key="4">
    <source>
        <dbReference type="EMBL" id="CAE7195211.1"/>
    </source>
</evidence>
<evidence type="ECO:0000259" key="3">
    <source>
        <dbReference type="PROSITE" id="PS50102"/>
    </source>
</evidence>
<name>A0A812J256_9DINO</name>
<evidence type="ECO:0000256" key="2">
    <source>
        <dbReference type="SAM" id="MobiDB-lite"/>
    </source>
</evidence>
<dbReference type="PANTHER" id="PTHR48035">
    <property type="entry name" value="HETEROGENEOUS NUCLEAR RIBONUCLEOPROTEIN 1"/>
    <property type="match status" value="1"/>
</dbReference>
<organism evidence="4 5">
    <name type="scientific">Symbiodinium natans</name>
    <dbReference type="NCBI Taxonomy" id="878477"/>
    <lineage>
        <taxon>Eukaryota</taxon>
        <taxon>Sar</taxon>
        <taxon>Alveolata</taxon>
        <taxon>Dinophyceae</taxon>
        <taxon>Suessiales</taxon>
        <taxon>Symbiodiniaceae</taxon>
        <taxon>Symbiodinium</taxon>
    </lineage>
</organism>
<dbReference type="OrthoDB" id="21467at2759"/>
<dbReference type="Proteomes" id="UP000604046">
    <property type="component" value="Unassembled WGS sequence"/>
</dbReference>
<feature type="region of interest" description="Disordered" evidence="2">
    <location>
        <begin position="32"/>
        <end position="57"/>
    </location>
</feature>
<dbReference type="InterPro" id="IPR012677">
    <property type="entry name" value="Nucleotide-bd_a/b_plait_sf"/>
</dbReference>
<dbReference type="EMBL" id="CAJNDS010000345">
    <property type="protein sequence ID" value="CAE7195211.1"/>
    <property type="molecule type" value="Genomic_DNA"/>
</dbReference>
<dbReference type="AlphaFoldDB" id="A0A812J256"/>
<dbReference type="Gene3D" id="3.30.70.330">
    <property type="match status" value="2"/>
</dbReference>
<dbReference type="PANTHER" id="PTHR48035:SF2">
    <property type="entry name" value="RNA-BINDING REGION RNP-1 DOMAIN-CONTAINING PROTEIN"/>
    <property type="match status" value="1"/>
</dbReference>
<reference evidence="4" key="1">
    <citation type="submission" date="2021-02" db="EMBL/GenBank/DDBJ databases">
        <authorList>
            <person name="Dougan E. K."/>
            <person name="Rhodes N."/>
            <person name="Thang M."/>
            <person name="Chan C."/>
        </authorList>
    </citation>
    <scope>NUCLEOTIDE SEQUENCE</scope>
</reference>
<feature type="domain" description="RRM" evidence="3">
    <location>
        <begin position="151"/>
        <end position="204"/>
    </location>
</feature>
<protein>
    <submittedName>
        <fullName evidence="4">Hrb27C protein</fullName>
    </submittedName>
</protein>
<evidence type="ECO:0000256" key="1">
    <source>
        <dbReference type="PROSITE-ProRule" id="PRU00176"/>
    </source>
</evidence>
<evidence type="ECO:0000313" key="5">
    <source>
        <dbReference type="Proteomes" id="UP000604046"/>
    </source>
</evidence>
<dbReference type="SUPFAM" id="SSF54928">
    <property type="entry name" value="RNA-binding domain, RBD"/>
    <property type="match status" value="2"/>
</dbReference>
<dbReference type="PROSITE" id="PS50102">
    <property type="entry name" value="RRM"/>
    <property type="match status" value="2"/>
</dbReference>
<dbReference type="InterPro" id="IPR035979">
    <property type="entry name" value="RBD_domain_sf"/>
</dbReference>
<dbReference type="InterPro" id="IPR053260">
    <property type="entry name" value="hnRNP"/>
</dbReference>
<accession>A0A812J256</accession>
<gene>
    <name evidence="4" type="primary">Hrb27C</name>
    <name evidence="4" type="ORF">SNAT2548_LOCUS5379</name>
</gene>
<dbReference type="InterPro" id="IPR000504">
    <property type="entry name" value="RRM_dom"/>
</dbReference>
<keyword evidence="5" id="KW-1185">Reference proteome</keyword>
<feature type="domain" description="RRM" evidence="3">
    <location>
        <begin position="58"/>
        <end position="135"/>
    </location>
</feature>
<proteinExistence type="predicted"/>
<dbReference type="GO" id="GO:0003723">
    <property type="term" value="F:RNA binding"/>
    <property type="evidence" value="ECO:0007669"/>
    <property type="project" value="UniProtKB-UniRule"/>
</dbReference>
<keyword evidence="1" id="KW-0694">RNA-binding</keyword>